<evidence type="ECO:0000256" key="1">
    <source>
        <dbReference type="SAM" id="Phobius"/>
    </source>
</evidence>
<evidence type="ECO:0000313" key="3">
    <source>
        <dbReference type="Proteomes" id="UP000800093"/>
    </source>
</evidence>
<feature type="transmembrane region" description="Helical" evidence="1">
    <location>
        <begin position="84"/>
        <end position="115"/>
    </location>
</feature>
<comment type="caution">
    <text evidence="2">The sequence shown here is derived from an EMBL/GenBank/DDBJ whole genome shotgun (WGS) entry which is preliminary data.</text>
</comment>
<keyword evidence="1" id="KW-0472">Membrane</keyword>
<keyword evidence="1" id="KW-0812">Transmembrane</keyword>
<evidence type="ECO:0000313" key="2">
    <source>
        <dbReference type="EMBL" id="KAF2267604.1"/>
    </source>
</evidence>
<dbReference type="AlphaFoldDB" id="A0A9P4KJ01"/>
<reference evidence="3" key="1">
    <citation type="journal article" date="2020" name="Stud. Mycol.">
        <title>101 Dothideomycetes genomes: A test case for predicting lifestyles and emergence of pathogens.</title>
        <authorList>
            <person name="Haridas S."/>
            <person name="Albert R."/>
            <person name="Binder M."/>
            <person name="Bloem J."/>
            <person name="LaButti K."/>
            <person name="Salamov A."/>
            <person name="Andreopoulos B."/>
            <person name="Baker S."/>
            <person name="Barry K."/>
            <person name="Bills G."/>
            <person name="Bluhm B."/>
            <person name="Cannon C."/>
            <person name="Castanera R."/>
            <person name="Culley D."/>
            <person name="Daum C."/>
            <person name="Ezra D."/>
            <person name="Gonzalez J."/>
            <person name="Henrissat B."/>
            <person name="Kuo A."/>
            <person name="Liang C."/>
            <person name="Lipzen A."/>
            <person name="Lutzoni F."/>
            <person name="Magnuson J."/>
            <person name="Mondo S."/>
            <person name="Nolan M."/>
            <person name="Ohm R."/>
            <person name="Pangilinan J."/>
            <person name="Park H.-J."/>
            <person name="Ramirez L."/>
            <person name="Alfaro M."/>
            <person name="Sun H."/>
            <person name="Tritt A."/>
            <person name="Yoshinaga Y."/>
            <person name="Zwiers L.-H."/>
            <person name="Turgeon B."/>
            <person name="Goodwin S."/>
            <person name="Spatafora J."/>
            <person name="Crous P."/>
            <person name="Grigoriev I."/>
        </authorList>
    </citation>
    <scope>NUCLEOTIDE SEQUENCE [LARGE SCALE GENOMIC DNA]</scope>
    <source>
        <strain evidence="3">CBS 304.66</strain>
    </source>
</reference>
<dbReference type="OrthoDB" id="3800458at2759"/>
<dbReference type="Proteomes" id="UP000800093">
    <property type="component" value="Unassembled WGS sequence"/>
</dbReference>
<organism evidence="2 3">
    <name type="scientific">Lojkania enalia</name>
    <dbReference type="NCBI Taxonomy" id="147567"/>
    <lineage>
        <taxon>Eukaryota</taxon>
        <taxon>Fungi</taxon>
        <taxon>Dikarya</taxon>
        <taxon>Ascomycota</taxon>
        <taxon>Pezizomycotina</taxon>
        <taxon>Dothideomycetes</taxon>
        <taxon>Pleosporomycetidae</taxon>
        <taxon>Pleosporales</taxon>
        <taxon>Pleosporales incertae sedis</taxon>
        <taxon>Lojkania</taxon>
    </lineage>
</organism>
<feature type="transmembrane region" description="Helical" evidence="1">
    <location>
        <begin position="43"/>
        <end position="64"/>
    </location>
</feature>
<protein>
    <submittedName>
        <fullName evidence="2">Uncharacterized protein</fullName>
    </submittedName>
</protein>
<proteinExistence type="predicted"/>
<keyword evidence="3" id="KW-1185">Reference proteome</keyword>
<sequence>MTCGKVLLVNIEACIVTCRYLVPLYRVGRQPSSYVRRLLRPTLSIPGYLIMAIFWLTLPLPVVAFGDDHYVLAHIPTRYDGRLLAFFFVIGSYVVILSKNSLGPLMGISSILWVMMRNDPAISPKLSWM</sequence>
<accession>A0A9P4KJ01</accession>
<dbReference type="EMBL" id="ML986590">
    <property type="protein sequence ID" value="KAF2267604.1"/>
    <property type="molecule type" value="Genomic_DNA"/>
</dbReference>
<name>A0A9P4KJ01_9PLEO</name>
<gene>
    <name evidence="2" type="ORF">CC78DRAFT_530695</name>
</gene>
<keyword evidence="1" id="KW-1133">Transmembrane helix</keyword>